<dbReference type="AlphaFoldDB" id="A0A8S1J174"/>
<evidence type="ECO:0000313" key="1">
    <source>
        <dbReference type="EMBL" id="CAD7699758.1"/>
    </source>
</evidence>
<name>A0A8S1J174_9CHLO</name>
<evidence type="ECO:0000313" key="2">
    <source>
        <dbReference type="Proteomes" id="UP000708148"/>
    </source>
</evidence>
<protein>
    <submittedName>
        <fullName evidence="1">Uncharacterized protein</fullName>
    </submittedName>
</protein>
<dbReference type="Proteomes" id="UP000708148">
    <property type="component" value="Unassembled WGS sequence"/>
</dbReference>
<comment type="caution">
    <text evidence="1">The sequence shown here is derived from an EMBL/GenBank/DDBJ whole genome shotgun (WGS) entry which is preliminary data.</text>
</comment>
<accession>A0A8S1J174</accession>
<sequence>MKEEAHAAQPPKDAVFGAGPTAVVEAPQGTNAAMDAKDVDTDFMGQRASWLAQMHRQATPFVTRNSQRASKDTLVLGYSFKWLPRGRFGQKNWQSNHDPMDEIVISYIYQPVWGKALSVREMEELNIAIAGAFCRIGIELTKHSTAETCCNLFIYLSTLLCTSLSIVRLKLDVVGDIIGTCP</sequence>
<gene>
    <name evidence="1" type="ORF">OSTQU699_LOCUS5117</name>
</gene>
<organism evidence="1 2">
    <name type="scientific">Ostreobium quekettii</name>
    <dbReference type="NCBI Taxonomy" id="121088"/>
    <lineage>
        <taxon>Eukaryota</taxon>
        <taxon>Viridiplantae</taxon>
        <taxon>Chlorophyta</taxon>
        <taxon>core chlorophytes</taxon>
        <taxon>Ulvophyceae</taxon>
        <taxon>TCBD clade</taxon>
        <taxon>Bryopsidales</taxon>
        <taxon>Ostreobineae</taxon>
        <taxon>Ostreobiaceae</taxon>
        <taxon>Ostreobium</taxon>
    </lineage>
</organism>
<reference evidence="1" key="1">
    <citation type="submission" date="2020-12" db="EMBL/GenBank/DDBJ databases">
        <authorList>
            <person name="Iha C."/>
        </authorList>
    </citation>
    <scope>NUCLEOTIDE SEQUENCE</scope>
</reference>
<proteinExistence type="predicted"/>
<keyword evidence="2" id="KW-1185">Reference proteome</keyword>
<dbReference type="EMBL" id="CAJHUC010001106">
    <property type="protein sequence ID" value="CAD7699758.1"/>
    <property type="molecule type" value="Genomic_DNA"/>
</dbReference>